<evidence type="ECO:0000313" key="5">
    <source>
        <dbReference type="Proteomes" id="UP000831947"/>
    </source>
</evidence>
<keyword evidence="5" id="KW-1185">Reference proteome</keyword>
<proteinExistence type="predicted"/>
<accession>A0ABY4PEY1</accession>
<organism evidence="4 5">
    <name type="scientific">Bombilactobacillus thymidiniphilus</name>
    <dbReference type="NCBI Taxonomy" id="2923363"/>
    <lineage>
        <taxon>Bacteria</taxon>
        <taxon>Bacillati</taxon>
        <taxon>Bacillota</taxon>
        <taxon>Bacilli</taxon>
        <taxon>Lactobacillales</taxon>
        <taxon>Lactobacillaceae</taxon>
        <taxon>Bombilactobacillus</taxon>
    </lineage>
</organism>
<evidence type="ECO:0000313" key="4">
    <source>
        <dbReference type="EMBL" id="UQS83862.1"/>
    </source>
</evidence>
<dbReference type="Proteomes" id="UP000831947">
    <property type="component" value="Chromosome"/>
</dbReference>
<evidence type="ECO:0000256" key="2">
    <source>
        <dbReference type="ARBA" id="ARBA00023022"/>
    </source>
</evidence>
<dbReference type="RefSeq" id="WP_249513047.1">
    <property type="nucleotide sequence ID" value="NZ_CP093365.1"/>
</dbReference>
<sequence length="41" mass="4456">MKNLSDQELKQINGGATVSNFNLFCGSNGSVLGWIYNHLKG</sequence>
<dbReference type="NCBIfam" id="TIGR01847">
    <property type="entry name" value="bacteriocin_sig"/>
    <property type="match status" value="1"/>
</dbReference>
<keyword evidence="2" id="KW-0044">Antibiotic</keyword>
<evidence type="ECO:0000256" key="3">
    <source>
        <dbReference type="ARBA" id="ARBA00023048"/>
    </source>
</evidence>
<evidence type="ECO:0000256" key="1">
    <source>
        <dbReference type="ARBA" id="ARBA00022529"/>
    </source>
</evidence>
<name>A0ABY4PEY1_9LACO</name>
<reference evidence="4 5" key="1">
    <citation type="journal article" date="2022" name="Int. J. Syst. Evol. Microbiol.">
        <title>Apilactobacillus apisilvae sp. nov., Nicolia spurrieriana gen. nov. sp. nov., Bombilactobacillus folatiphilus sp. nov. and Bombilactobacillus thymidiniphilus sp. nov., four new lactic acid bacterial isolates from stingless bees Tetragonula carbonaria and Austroplebeia australis.</title>
        <authorList>
            <person name="Oliphant S.A."/>
            <person name="Watson-Haigh N.S."/>
            <person name="Sumby K.M."/>
            <person name="Gardner J."/>
            <person name="Groom S."/>
            <person name="Jiranek V."/>
        </authorList>
    </citation>
    <scope>NUCLEOTIDE SEQUENCE [LARGE SCALE GENOMIC DNA]</scope>
    <source>
        <strain evidence="4 5">SG4_A1</strain>
    </source>
</reference>
<keyword evidence="3" id="KW-0078">Bacteriocin</keyword>
<protein>
    <submittedName>
        <fullName evidence="4">Bacteriocin</fullName>
    </submittedName>
</protein>
<gene>
    <name evidence="4" type="ORF">MOO47_01280</name>
</gene>
<dbReference type="InterPro" id="IPR010133">
    <property type="entry name" value="Bacteriocin_signal_seq"/>
</dbReference>
<keyword evidence="1" id="KW-0929">Antimicrobial</keyword>
<dbReference type="EMBL" id="CP093365">
    <property type="protein sequence ID" value="UQS83862.1"/>
    <property type="molecule type" value="Genomic_DNA"/>
</dbReference>